<dbReference type="Proteomes" id="UP000569914">
    <property type="component" value="Unassembled WGS sequence"/>
</dbReference>
<dbReference type="RefSeq" id="WP_312878862.1">
    <property type="nucleotide sequence ID" value="NZ_JACCBU010000001.1"/>
</dbReference>
<dbReference type="GO" id="GO:0009691">
    <property type="term" value="P:cytokinin biosynthetic process"/>
    <property type="evidence" value="ECO:0007669"/>
    <property type="project" value="UniProtKB-UniRule"/>
</dbReference>
<dbReference type="PANTHER" id="PTHR43393:SF2">
    <property type="entry name" value="CYTOKININ RIBOSIDE 5'-MONOPHOSPHATE PHOSPHORIBOHYDROLASE"/>
    <property type="match status" value="1"/>
</dbReference>
<dbReference type="InterPro" id="IPR031100">
    <property type="entry name" value="LOG_fam"/>
</dbReference>
<dbReference type="InterPro" id="IPR052341">
    <property type="entry name" value="LOG_family_nucleotidases"/>
</dbReference>
<dbReference type="AlphaFoldDB" id="A0A7Y9I5V3"/>
<keyword evidence="1" id="KW-0203">Cytokinin biosynthesis</keyword>
<evidence type="ECO:0000313" key="3">
    <source>
        <dbReference type="Proteomes" id="UP000569914"/>
    </source>
</evidence>
<comment type="catalytic activity">
    <reaction evidence="1">
        <text>9-ribosyl-trans-zeatin 5'-phosphate + H2O = trans-zeatin + D-ribose 5-phosphate</text>
        <dbReference type="Rhea" id="RHEA:48564"/>
        <dbReference type="ChEBI" id="CHEBI:15377"/>
        <dbReference type="ChEBI" id="CHEBI:16522"/>
        <dbReference type="ChEBI" id="CHEBI:78346"/>
        <dbReference type="ChEBI" id="CHEBI:87947"/>
        <dbReference type="EC" id="3.2.2.n1"/>
    </reaction>
</comment>
<gene>
    <name evidence="2" type="ORF">BKA15_001593</name>
</gene>
<dbReference type="FunFam" id="3.40.50.450:FF:000011">
    <property type="entry name" value="TIGR00730 family Rossman fold protein"/>
    <property type="match status" value="1"/>
</dbReference>
<evidence type="ECO:0000313" key="2">
    <source>
        <dbReference type="EMBL" id="NYE70264.1"/>
    </source>
</evidence>
<dbReference type="EMBL" id="JACCBU010000001">
    <property type="protein sequence ID" value="NYE70264.1"/>
    <property type="molecule type" value="Genomic_DNA"/>
</dbReference>
<name>A0A7Y9I5V3_9ACTN</name>
<dbReference type="GO" id="GO:0005829">
    <property type="term" value="C:cytosol"/>
    <property type="evidence" value="ECO:0007669"/>
    <property type="project" value="TreeGrafter"/>
</dbReference>
<sequence>MTEIVRRHAENHDQRLLDSRGPTDWVHTDPWRVMRIQAEFIDGFDALADLGPAVAIFGSSRAAADHPMAVAAERLGGDLARAGLTVITGGGPGIMAAANKGALEAGGTSVGLGIEVPHEQGLNPYVNLGINFRYFFVRKVCFVKSSQGFIVFPGGLGTFDELFEALTLVQTKKVTRFPIVLFGSSYWQGLLDWAEHTVLAEGFISEADLSLVTVTDDVDEAVATLRAAL</sequence>
<comment type="catalytic activity">
    <reaction evidence="1">
        <text>N(6)-(dimethylallyl)adenosine 5'-phosphate + H2O = N(6)-dimethylallyladenine + D-ribose 5-phosphate</text>
        <dbReference type="Rhea" id="RHEA:48560"/>
        <dbReference type="ChEBI" id="CHEBI:15377"/>
        <dbReference type="ChEBI" id="CHEBI:17660"/>
        <dbReference type="ChEBI" id="CHEBI:57526"/>
        <dbReference type="ChEBI" id="CHEBI:78346"/>
        <dbReference type="EC" id="3.2.2.n1"/>
    </reaction>
</comment>
<dbReference type="NCBIfam" id="TIGR00730">
    <property type="entry name" value="Rossman fold protein, TIGR00730 family"/>
    <property type="match status" value="1"/>
</dbReference>
<dbReference type="GO" id="GO:0016787">
    <property type="term" value="F:hydrolase activity"/>
    <property type="evidence" value="ECO:0007669"/>
    <property type="project" value="UniProtKB-KW"/>
</dbReference>
<protein>
    <recommendedName>
        <fullName evidence="1">Cytokinin riboside 5'-monophosphate phosphoribohydrolase</fullName>
        <ecNumber evidence="1">3.2.2.n1</ecNumber>
    </recommendedName>
</protein>
<keyword evidence="1" id="KW-0378">Hydrolase</keyword>
<keyword evidence="3" id="KW-1185">Reference proteome</keyword>
<dbReference type="EC" id="3.2.2.n1" evidence="1"/>
<organism evidence="2 3">
    <name type="scientific">Microlunatus parietis</name>
    <dbReference type="NCBI Taxonomy" id="682979"/>
    <lineage>
        <taxon>Bacteria</taxon>
        <taxon>Bacillati</taxon>
        <taxon>Actinomycetota</taxon>
        <taxon>Actinomycetes</taxon>
        <taxon>Propionibacteriales</taxon>
        <taxon>Propionibacteriaceae</taxon>
        <taxon>Microlunatus</taxon>
    </lineage>
</organism>
<dbReference type="PANTHER" id="PTHR43393">
    <property type="entry name" value="CYTOKININ RIBOSIDE 5'-MONOPHOSPHATE PHOSPHORIBOHYDROLASE"/>
    <property type="match status" value="1"/>
</dbReference>
<dbReference type="Gene3D" id="3.40.50.450">
    <property type="match status" value="1"/>
</dbReference>
<comment type="caution">
    <text evidence="2">The sequence shown here is derived from an EMBL/GenBank/DDBJ whole genome shotgun (WGS) entry which is preliminary data.</text>
</comment>
<dbReference type="InterPro" id="IPR005269">
    <property type="entry name" value="LOG"/>
</dbReference>
<comment type="similarity">
    <text evidence="1">Belongs to the LOG family.</text>
</comment>
<reference evidence="2 3" key="1">
    <citation type="submission" date="2020-07" db="EMBL/GenBank/DDBJ databases">
        <title>Sequencing the genomes of 1000 actinobacteria strains.</title>
        <authorList>
            <person name="Klenk H.-P."/>
        </authorList>
    </citation>
    <scope>NUCLEOTIDE SEQUENCE [LARGE SCALE GENOMIC DNA]</scope>
    <source>
        <strain evidence="2 3">DSM 22083</strain>
    </source>
</reference>
<dbReference type="Pfam" id="PF03641">
    <property type="entry name" value="Lysine_decarbox"/>
    <property type="match status" value="1"/>
</dbReference>
<accession>A0A7Y9I5V3</accession>
<evidence type="ECO:0000256" key="1">
    <source>
        <dbReference type="RuleBase" id="RU363015"/>
    </source>
</evidence>
<dbReference type="SUPFAM" id="SSF102405">
    <property type="entry name" value="MCP/YpsA-like"/>
    <property type="match status" value="1"/>
</dbReference>
<proteinExistence type="inferred from homology"/>